<evidence type="ECO:0000313" key="4">
    <source>
        <dbReference type="Proteomes" id="UP000483379"/>
    </source>
</evidence>
<keyword evidence="4" id="KW-1185">Reference proteome</keyword>
<evidence type="ECO:0000313" key="3">
    <source>
        <dbReference type="EMBL" id="NEV60661.1"/>
    </source>
</evidence>
<dbReference type="PANTHER" id="PTHR34580">
    <property type="match status" value="1"/>
</dbReference>
<dbReference type="PANTHER" id="PTHR34580:SF3">
    <property type="entry name" value="PROTEIN PAFB"/>
    <property type="match status" value="1"/>
</dbReference>
<dbReference type="PROSITE" id="PS52050">
    <property type="entry name" value="WYL"/>
    <property type="match status" value="1"/>
</dbReference>
<feature type="domain" description="WCX" evidence="2">
    <location>
        <begin position="249"/>
        <end position="326"/>
    </location>
</feature>
<accession>A0A6M0JUQ8</accession>
<proteinExistence type="predicted"/>
<dbReference type="RefSeq" id="WP_164450706.1">
    <property type="nucleotide sequence ID" value="NZ_JAAIJQ010000003.1"/>
</dbReference>
<protein>
    <submittedName>
        <fullName evidence="3">WYL domain-containing protein</fullName>
    </submittedName>
</protein>
<dbReference type="Proteomes" id="UP000483379">
    <property type="component" value="Unassembled WGS sequence"/>
</dbReference>
<gene>
    <name evidence="3" type="ORF">G3446_01920</name>
</gene>
<dbReference type="InterPro" id="IPR057727">
    <property type="entry name" value="WCX_dom"/>
</dbReference>
<sequence length="333" mass="38223">MDKIHRIQALERLLKPRRTPIPMRELMSALECSESTARRLLHSYRDDFNAPLVYDPEHRGWRLERRGDDGPTEIPGLWLTPADLHALLAARELLSQIEPGLLGEQTARITERIDQLLHDRGLSAGEAAKRIRLIAIGARHCQSGTFTRVAHALLQRRRLSMRYRRRGAADPSIRVHTAEPRQVSPQRLTWYRGNWYLEAWCHRADAPRRFAVERIQAPKLTDQTAIEMPEDQLEQAFSSAFGIFTGPATQTAVLRFTPERARWVAEETWHPDQASAWLPDGRFELRLPYGHAEELLMDILKYGPDCQVVEPTELRQAAADRLRQALAQYQADG</sequence>
<dbReference type="Pfam" id="PF13280">
    <property type="entry name" value="WYL"/>
    <property type="match status" value="1"/>
</dbReference>
<dbReference type="EMBL" id="JAAIJQ010000003">
    <property type="protein sequence ID" value="NEV60661.1"/>
    <property type="molecule type" value="Genomic_DNA"/>
</dbReference>
<organism evidence="3 4">
    <name type="scientific">Thiorhodococcus minor</name>
    <dbReference type="NCBI Taxonomy" id="57489"/>
    <lineage>
        <taxon>Bacteria</taxon>
        <taxon>Pseudomonadati</taxon>
        <taxon>Pseudomonadota</taxon>
        <taxon>Gammaproteobacteria</taxon>
        <taxon>Chromatiales</taxon>
        <taxon>Chromatiaceae</taxon>
        <taxon>Thiorhodococcus</taxon>
    </lineage>
</organism>
<feature type="domain" description="WYL" evidence="1">
    <location>
        <begin position="145"/>
        <end position="219"/>
    </location>
</feature>
<dbReference type="AlphaFoldDB" id="A0A6M0JUQ8"/>
<dbReference type="Pfam" id="PF25583">
    <property type="entry name" value="WCX"/>
    <property type="match status" value="1"/>
</dbReference>
<reference evidence="3 4" key="1">
    <citation type="submission" date="2020-02" db="EMBL/GenBank/DDBJ databases">
        <title>Genome sequences of Thiorhodococcus mannitoliphagus and Thiorhodococcus minor, purple sulfur photosynthetic bacteria in the gammaproteobacterial family, Chromatiaceae.</title>
        <authorList>
            <person name="Aviles F.A."/>
            <person name="Meyer T.E."/>
            <person name="Kyndt J.A."/>
        </authorList>
    </citation>
    <scope>NUCLEOTIDE SEQUENCE [LARGE SCALE GENOMIC DNA]</scope>
    <source>
        <strain evidence="3 4">DSM 11518</strain>
    </source>
</reference>
<name>A0A6M0JUQ8_9GAMM</name>
<dbReference type="InterPro" id="IPR026881">
    <property type="entry name" value="WYL_dom"/>
</dbReference>
<dbReference type="InterPro" id="IPR051534">
    <property type="entry name" value="CBASS_pafABC_assoc_protein"/>
</dbReference>
<evidence type="ECO:0000259" key="2">
    <source>
        <dbReference type="Pfam" id="PF25583"/>
    </source>
</evidence>
<evidence type="ECO:0000259" key="1">
    <source>
        <dbReference type="Pfam" id="PF13280"/>
    </source>
</evidence>
<comment type="caution">
    <text evidence="3">The sequence shown here is derived from an EMBL/GenBank/DDBJ whole genome shotgun (WGS) entry which is preliminary data.</text>
</comment>